<evidence type="ECO:0000313" key="2">
    <source>
        <dbReference type="Proteomes" id="UP000256645"/>
    </source>
</evidence>
<dbReference type="Pfam" id="PF11951">
    <property type="entry name" value="Fungal_trans_2"/>
    <property type="match status" value="1"/>
</dbReference>
<protein>
    <submittedName>
        <fullName evidence="1">Uncharacterized protein</fullName>
    </submittedName>
</protein>
<proteinExistence type="predicted"/>
<comment type="caution">
    <text evidence="1">The sequence shown here is derived from an EMBL/GenBank/DDBJ whole genome shotgun (WGS) entry which is preliminary data.</text>
</comment>
<evidence type="ECO:0000313" key="1">
    <source>
        <dbReference type="EMBL" id="RDW84262.1"/>
    </source>
</evidence>
<sequence>MPFAFVDNNAAIDHAARRKIRSHVARGRNAGKTVVRPSRKKAETTAAALVRLAGEARDQMLLHRQIGDRLSMVGLLSRAAHAGIQESGPTGLCLYLWPSAHPRTEQCPGDDDWKLGLDVDFHCAVAVSVTALNNLVIKQEDPIEAVQHISHAFRLINAKLSGDGAVSDTTIASVIIMSQYERLQGQYRQGVVHLEGLQRMVELRGGISKLTKNQHGMAQKIFRADLEFSLHLGSETRFRIEDIAYCSSNSSQAIFRLSSSFRRQDDSKSPEILNSRLLARLSANLQDLLIDMTNLAWLLNDASAGYRPKVQGYAYHDALLQLGYRLVNMSPLGGPRPSNRLENAVHLGLTAFFITLFCGLDYKMIKSPLLNDLASSAAQEPFDGDQENQEVLLWLLFIGGASVFKQPDDAWLTPKTTQTMKNLDLHTWEDARQILVRFPWVSVIHDKAGRLQTCSQGLLE</sequence>
<gene>
    <name evidence="1" type="ORF">BP6252_01852</name>
</gene>
<accession>A0A3D8SD45</accession>
<organism evidence="1 2">
    <name type="scientific">Coleophoma cylindrospora</name>
    <dbReference type="NCBI Taxonomy" id="1849047"/>
    <lineage>
        <taxon>Eukaryota</taxon>
        <taxon>Fungi</taxon>
        <taxon>Dikarya</taxon>
        <taxon>Ascomycota</taxon>
        <taxon>Pezizomycotina</taxon>
        <taxon>Leotiomycetes</taxon>
        <taxon>Helotiales</taxon>
        <taxon>Dermateaceae</taxon>
        <taxon>Coleophoma</taxon>
    </lineage>
</organism>
<dbReference type="Proteomes" id="UP000256645">
    <property type="component" value="Unassembled WGS sequence"/>
</dbReference>
<dbReference type="PANTHER" id="PTHR37540">
    <property type="entry name" value="TRANSCRIPTION FACTOR (ACR-2), PUTATIVE-RELATED-RELATED"/>
    <property type="match status" value="1"/>
</dbReference>
<dbReference type="STRING" id="1849047.A0A3D8SD45"/>
<keyword evidence="2" id="KW-1185">Reference proteome</keyword>
<dbReference type="PANTHER" id="PTHR37540:SF9">
    <property type="entry name" value="ZN(2)-C6 FUNGAL-TYPE DOMAIN-CONTAINING PROTEIN"/>
    <property type="match status" value="1"/>
</dbReference>
<name>A0A3D8SD45_9HELO</name>
<dbReference type="AlphaFoldDB" id="A0A3D8SD45"/>
<dbReference type="EMBL" id="PDLM01000002">
    <property type="protein sequence ID" value="RDW84262.1"/>
    <property type="molecule type" value="Genomic_DNA"/>
</dbReference>
<dbReference type="OrthoDB" id="4158087at2759"/>
<reference evidence="1 2" key="1">
    <citation type="journal article" date="2018" name="IMA Fungus">
        <title>IMA Genome-F 9: Draft genome sequence of Annulohypoxylon stygium, Aspergillus mulundensis, Berkeleyomyces basicola (syn. Thielaviopsis basicola), Ceratocystis smalleyi, two Cercospora beticola strains, Coleophoma cylindrospora, Fusarium fracticaudum, Phialophora cf. hyalina, and Morchella septimelata.</title>
        <authorList>
            <person name="Wingfield B.D."/>
            <person name="Bills G.F."/>
            <person name="Dong Y."/>
            <person name="Huang W."/>
            <person name="Nel W.J."/>
            <person name="Swalarsk-Parry B.S."/>
            <person name="Vaghefi N."/>
            <person name="Wilken P.M."/>
            <person name="An Z."/>
            <person name="de Beer Z.W."/>
            <person name="De Vos L."/>
            <person name="Chen L."/>
            <person name="Duong T.A."/>
            <person name="Gao Y."/>
            <person name="Hammerbacher A."/>
            <person name="Kikkert J.R."/>
            <person name="Li Y."/>
            <person name="Li H."/>
            <person name="Li K."/>
            <person name="Li Q."/>
            <person name="Liu X."/>
            <person name="Ma X."/>
            <person name="Naidoo K."/>
            <person name="Pethybridge S.J."/>
            <person name="Sun J."/>
            <person name="Steenkamp E.T."/>
            <person name="van der Nest M.A."/>
            <person name="van Wyk S."/>
            <person name="Wingfield M.J."/>
            <person name="Xiong C."/>
            <person name="Yue Q."/>
            <person name="Zhang X."/>
        </authorList>
    </citation>
    <scope>NUCLEOTIDE SEQUENCE [LARGE SCALE GENOMIC DNA]</scope>
    <source>
        <strain evidence="1 2">BP6252</strain>
    </source>
</reference>
<dbReference type="InterPro" id="IPR021858">
    <property type="entry name" value="Fun_TF"/>
</dbReference>